<dbReference type="OrthoDB" id="6133475at2759"/>
<protein>
    <recommendedName>
        <fullName evidence="4">C-type lectin domain-containing protein</fullName>
    </recommendedName>
</protein>
<evidence type="ECO:0000313" key="3">
    <source>
        <dbReference type="Proteomes" id="UP000271889"/>
    </source>
</evidence>
<name>A0A3P6QJ80_CYLGO</name>
<sequence length="313" mass="34142">MKWFWFITLIVPVLAYPLESDGSGAPRLCPYSGEAAPAYPPCDYIPQEEVTEPPQECNTCAMEEPTIPPTPEPCSCCAVEQAEEPETTPAPESCCCTEPVPEPEPTPAPACACPPMEEETTVAPDMCECPQRRPVDADAAAAVDAVTAAATAVKNQRQPLPQPLRQRLPPPLPLRRQQRLRPALHVVAAAAEGDLAVAVDAVAVMGCADGWFRYQDSCYYMELTKMDAASAERACNEKGGSLFVADTLAEFNEVMKEAPLYFWSWIGLGQSEGDSYPKWHMQGTSPMKCERCLPPPMFVPIWDGIYGMDPSLL</sequence>
<reference evidence="2 3" key="1">
    <citation type="submission" date="2018-11" db="EMBL/GenBank/DDBJ databases">
        <authorList>
            <consortium name="Pathogen Informatics"/>
        </authorList>
    </citation>
    <scope>NUCLEOTIDE SEQUENCE [LARGE SCALE GENOMIC DNA]</scope>
</reference>
<dbReference type="Gene3D" id="3.10.100.10">
    <property type="entry name" value="Mannose-Binding Protein A, subunit A"/>
    <property type="match status" value="1"/>
</dbReference>
<dbReference type="InterPro" id="IPR016187">
    <property type="entry name" value="CTDL_fold"/>
</dbReference>
<keyword evidence="1" id="KW-0732">Signal</keyword>
<keyword evidence="3" id="KW-1185">Reference proteome</keyword>
<evidence type="ECO:0008006" key="4">
    <source>
        <dbReference type="Google" id="ProtNLM"/>
    </source>
</evidence>
<evidence type="ECO:0000256" key="1">
    <source>
        <dbReference type="SAM" id="SignalP"/>
    </source>
</evidence>
<accession>A0A3P6QJ80</accession>
<dbReference type="EMBL" id="UYRV01000348">
    <property type="protein sequence ID" value="VDK43950.1"/>
    <property type="molecule type" value="Genomic_DNA"/>
</dbReference>
<dbReference type="AlphaFoldDB" id="A0A3P6QJ80"/>
<proteinExistence type="predicted"/>
<feature type="chain" id="PRO_5018105542" description="C-type lectin domain-containing protein" evidence="1">
    <location>
        <begin position="16"/>
        <end position="313"/>
    </location>
</feature>
<organism evidence="2 3">
    <name type="scientific">Cylicostephanus goldi</name>
    <name type="common">Nematode worm</name>
    <dbReference type="NCBI Taxonomy" id="71465"/>
    <lineage>
        <taxon>Eukaryota</taxon>
        <taxon>Metazoa</taxon>
        <taxon>Ecdysozoa</taxon>
        <taxon>Nematoda</taxon>
        <taxon>Chromadorea</taxon>
        <taxon>Rhabditida</taxon>
        <taxon>Rhabditina</taxon>
        <taxon>Rhabditomorpha</taxon>
        <taxon>Strongyloidea</taxon>
        <taxon>Strongylidae</taxon>
        <taxon>Cylicostephanus</taxon>
    </lineage>
</organism>
<feature type="signal peptide" evidence="1">
    <location>
        <begin position="1"/>
        <end position="15"/>
    </location>
</feature>
<dbReference type="InterPro" id="IPR016186">
    <property type="entry name" value="C-type_lectin-like/link_sf"/>
</dbReference>
<evidence type="ECO:0000313" key="2">
    <source>
        <dbReference type="EMBL" id="VDK43950.1"/>
    </source>
</evidence>
<gene>
    <name evidence="2" type="ORF">CGOC_LOCUS263</name>
</gene>
<dbReference type="SUPFAM" id="SSF56436">
    <property type="entry name" value="C-type lectin-like"/>
    <property type="match status" value="1"/>
</dbReference>
<dbReference type="Proteomes" id="UP000271889">
    <property type="component" value="Unassembled WGS sequence"/>
</dbReference>